<feature type="transmembrane region" description="Helical" evidence="1">
    <location>
        <begin position="107"/>
        <end position="126"/>
    </location>
</feature>
<reference evidence="2 3" key="1">
    <citation type="submission" date="2019-07" db="EMBL/GenBank/DDBJ databases">
        <title>Novel species of Flavobacterium.</title>
        <authorList>
            <person name="Liu Q."/>
            <person name="Xin Y.-H."/>
        </authorList>
    </citation>
    <scope>NUCLEOTIDE SEQUENCE [LARGE SCALE GENOMIC DNA]</scope>
    <source>
        <strain evidence="2 3">LB1R34</strain>
    </source>
</reference>
<dbReference type="AlphaFoldDB" id="A0A553DQ25"/>
<evidence type="ECO:0000313" key="2">
    <source>
        <dbReference type="EMBL" id="TRX34899.1"/>
    </source>
</evidence>
<keyword evidence="1" id="KW-0472">Membrane</keyword>
<keyword evidence="1" id="KW-0812">Transmembrane</keyword>
<feature type="transmembrane region" description="Helical" evidence="1">
    <location>
        <begin position="48"/>
        <end position="71"/>
    </location>
</feature>
<evidence type="ECO:0000313" key="3">
    <source>
        <dbReference type="Proteomes" id="UP000316371"/>
    </source>
</evidence>
<name>A0A553DQ25_9FLAO</name>
<accession>A0A553DQ25</accession>
<sequence length="135" mass="16102">MKIIQKESYFEYIKRSFKTLFTKSTNLIYTFFAFLLVAVCWYEDGFENMLRIVFLLINASIIMLFLGEILATSISKEIDKNSFITELIAIIILVFISFVFYDENFRFWSFALGFILFIPIILNIVFNRIRIWLNI</sequence>
<comment type="caution">
    <text evidence="2">The sequence shown here is derived from an EMBL/GenBank/DDBJ whole genome shotgun (WGS) entry which is preliminary data.</text>
</comment>
<dbReference type="RefSeq" id="WP_144257730.1">
    <property type="nucleotide sequence ID" value="NZ_VJZT01000037.1"/>
</dbReference>
<organism evidence="2 3">
    <name type="scientific">Flavobacterium restrictum</name>
    <dbReference type="NCBI Taxonomy" id="2594428"/>
    <lineage>
        <taxon>Bacteria</taxon>
        <taxon>Pseudomonadati</taxon>
        <taxon>Bacteroidota</taxon>
        <taxon>Flavobacteriia</taxon>
        <taxon>Flavobacteriales</taxon>
        <taxon>Flavobacteriaceae</taxon>
        <taxon>Flavobacterium</taxon>
    </lineage>
</organism>
<feature type="transmembrane region" description="Helical" evidence="1">
    <location>
        <begin position="83"/>
        <end position="101"/>
    </location>
</feature>
<gene>
    <name evidence="2" type="ORF">FNW21_15880</name>
</gene>
<evidence type="ECO:0000256" key="1">
    <source>
        <dbReference type="SAM" id="Phobius"/>
    </source>
</evidence>
<dbReference type="Proteomes" id="UP000316371">
    <property type="component" value="Unassembled WGS sequence"/>
</dbReference>
<keyword evidence="1" id="KW-1133">Transmembrane helix</keyword>
<keyword evidence="3" id="KW-1185">Reference proteome</keyword>
<dbReference type="EMBL" id="VJZT01000037">
    <property type="protein sequence ID" value="TRX34899.1"/>
    <property type="molecule type" value="Genomic_DNA"/>
</dbReference>
<protein>
    <submittedName>
        <fullName evidence="2">Uncharacterized protein</fullName>
    </submittedName>
</protein>
<feature type="transmembrane region" description="Helical" evidence="1">
    <location>
        <begin position="20"/>
        <end position="42"/>
    </location>
</feature>
<proteinExistence type="predicted"/>